<sequence length="341" mass="39322">MTDTRICGFICSLFRRGLHHEMRGLSNYCLSCCANTLLQTLSATWEVGDVLERWDAAGVREDRGNVPLKLKRVLAAMKSDRPQHVPHEDFLCCLDRNCVRLNVQHDADEVFLSILNLMQQQMDDKALALEIKDLYKISVETHLRCLNCTSVQTHTSYLLSLPLHIKEDHHNSLEDCISSFLAEQELTGINCCFCAQCGTKTRSKQGLKLLSLPRILCVHLKRFRNSRGFTRKLNCRVAFPETFDFSEIVKERFSPDFAQNECTYTLYAVVVHSGSAVCGHYTAYVRDRVNQRWHYADDSHIERASWQDVQRIFGEDSRCTAYMLMYRRGPQEERQQPELSG</sequence>
<dbReference type="InterPro" id="IPR028889">
    <property type="entry name" value="USP"/>
</dbReference>
<dbReference type="PROSITE" id="PS50235">
    <property type="entry name" value="USP_3"/>
    <property type="match status" value="1"/>
</dbReference>
<dbReference type="GO" id="GO:0005829">
    <property type="term" value="C:cytosol"/>
    <property type="evidence" value="ECO:0007669"/>
    <property type="project" value="TreeGrafter"/>
</dbReference>
<dbReference type="PANTHER" id="PTHR24006:SF796">
    <property type="entry name" value="UBL CARBOXYL-TERMINAL HYDROLASE 18-RELATED"/>
    <property type="match status" value="1"/>
</dbReference>
<dbReference type="SUPFAM" id="SSF54001">
    <property type="entry name" value="Cysteine proteinases"/>
    <property type="match status" value="1"/>
</dbReference>
<dbReference type="STRING" id="1841481.ENSSLDP00000022634"/>
<dbReference type="InterPro" id="IPR018200">
    <property type="entry name" value="USP_CS"/>
</dbReference>
<dbReference type="GO" id="GO:0005634">
    <property type="term" value="C:nucleus"/>
    <property type="evidence" value="ECO:0007669"/>
    <property type="project" value="TreeGrafter"/>
</dbReference>
<dbReference type="GO" id="GO:0004843">
    <property type="term" value="F:cysteine-type deubiquitinase activity"/>
    <property type="evidence" value="ECO:0007669"/>
    <property type="project" value="InterPro"/>
</dbReference>
<dbReference type="PROSITE" id="PS00973">
    <property type="entry name" value="USP_2"/>
    <property type="match status" value="1"/>
</dbReference>
<dbReference type="GeneID" id="111660027"/>
<dbReference type="InterPro" id="IPR001394">
    <property type="entry name" value="Peptidase_C19_UCH"/>
</dbReference>
<evidence type="ECO:0000259" key="1">
    <source>
        <dbReference type="PROSITE" id="PS50235"/>
    </source>
</evidence>
<dbReference type="Pfam" id="PF00443">
    <property type="entry name" value="UCH"/>
    <property type="match status" value="1"/>
</dbReference>
<dbReference type="Gene3D" id="3.90.70.10">
    <property type="entry name" value="Cysteine proteinases"/>
    <property type="match status" value="1"/>
</dbReference>
<proteinExistence type="predicted"/>
<accession>A0A3B4YI51</accession>
<dbReference type="InterPro" id="IPR050164">
    <property type="entry name" value="Peptidase_C19"/>
</dbReference>
<dbReference type="OrthoDB" id="292964at2759"/>
<dbReference type="GeneTree" id="ENSGT00940000165907"/>
<keyword evidence="3" id="KW-1185">Reference proteome</keyword>
<evidence type="ECO:0000313" key="2">
    <source>
        <dbReference type="Ensembl" id="ENSSLDP00000022634.1"/>
    </source>
</evidence>
<evidence type="ECO:0000313" key="3">
    <source>
        <dbReference type="Proteomes" id="UP000261360"/>
    </source>
</evidence>
<dbReference type="CTD" id="11274"/>
<dbReference type="CDD" id="cd02257">
    <property type="entry name" value="Peptidase_C19"/>
    <property type="match status" value="1"/>
</dbReference>
<dbReference type="Ensembl" id="ENSSLDT00000023369.1">
    <property type="protein sequence ID" value="ENSSLDP00000022634.1"/>
    <property type="gene ID" value="ENSSLDG00000017665.1"/>
</dbReference>
<name>A0A3B4YI51_SERLL</name>
<feature type="domain" description="USP" evidence="1">
    <location>
        <begin position="23"/>
        <end position="329"/>
    </location>
</feature>
<reference evidence="2" key="2">
    <citation type="submission" date="2025-09" db="UniProtKB">
        <authorList>
            <consortium name="Ensembl"/>
        </authorList>
    </citation>
    <scope>IDENTIFICATION</scope>
</reference>
<organism evidence="2 3">
    <name type="scientific">Seriola lalandi dorsalis</name>
    <dbReference type="NCBI Taxonomy" id="1841481"/>
    <lineage>
        <taxon>Eukaryota</taxon>
        <taxon>Metazoa</taxon>
        <taxon>Chordata</taxon>
        <taxon>Craniata</taxon>
        <taxon>Vertebrata</taxon>
        <taxon>Euteleostomi</taxon>
        <taxon>Actinopterygii</taxon>
        <taxon>Neopterygii</taxon>
        <taxon>Teleostei</taxon>
        <taxon>Neoteleostei</taxon>
        <taxon>Acanthomorphata</taxon>
        <taxon>Carangaria</taxon>
        <taxon>Carangiformes</taxon>
        <taxon>Carangidae</taxon>
        <taxon>Seriola</taxon>
    </lineage>
</organism>
<dbReference type="RefSeq" id="XP_023268904.1">
    <property type="nucleotide sequence ID" value="XM_023413136.1"/>
</dbReference>
<dbReference type="FunFam" id="3.90.70.10:FF:000167">
    <property type="entry name" value="Ubiquitin specific peptidase 18"/>
    <property type="match status" value="1"/>
</dbReference>
<dbReference type="KEGG" id="slal:111660027"/>
<dbReference type="AlphaFoldDB" id="A0A3B4YI51"/>
<dbReference type="InterPro" id="IPR038765">
    <property type="entry name" value="Papain-like_cys_pep_sf"/>
</dbReference>
<protein>
    <submittedName>
        <fullName evidence="2">Ubiquitin specific peptidase 18</fullName>
    </submittedName>
</protein>
<dbReference type="GO" id="GO:0016579">
    <property type="term" value="P:protein deubiquitination"/>
    <property type="evidence" value="ECO:0007669"/>
    <property type="project" value="InterPro"/>
</dbReference>
<dbReference type="Proteomes" id="UP000261360">
    <property type="component" value="Unplaced"/>
</dbReference>
<reference evidence="2" key="1">
    <citation type="submission" date="2025-08" db="UniProtKB">
        <authorList>
            <consortium name="Ensembl"/>
        </authorList>
    </citation>
    <scope>IDENTIFICATION</scope>
</reference>
<dbReference type="PANTHER" id="PTHR24006">
    <property type="entry name" value="UBIQUITIN CARBOXYL-TERMINAL HYDROLASE"/>
    <property type="match status" value="1"/>
</dbReference>
<dbReference type="GO" id="GO:1904888">
    <property type="term" value="P:cranial skeletal system development"/>
    <property type="evidence" value="ECO:0007669"/>
    <property type="project" value="Ensembl"/>
</dbReference>